<keyword evidence="4" id="KW-0653">Protein transport</keyword>
<dbReference type="AlphaFoldDB" id="A0A1I4PQY0"/>
<dbReference type="OrthoDB" id="27754at2157"/>
<dbReference type="STRING" id="487685.SAMN04488696_0842"/>
<keyword evidence="6" id="KW-0811">Translocation</keyword>
<sequence>MIGSLEIVVVLVAALLIFGPDKIPELARAAGKAYGDFHKAQLSAELGLSDLDIEPKSRERTSSAQTVVDERIREIAGSAGIDVQDKSTEELLALMEEAAKAK</sequence>
<reference evidence="9" key="1">
    <citation type="submission" date="2016-10" db="EMBL/GenBank/DDBJ databases">
        <authorList>
            <person name="Varghese N."/>
            <person name="Submissions S."/>
        </authorList>
    </citation>
    <scope>NUCLEOTIDE SEQUENCE [LARGE SCALE GENOMIC DNA]</scope>
    <source>
        <strain evidence="9">Mob M</strain>
    </source>
</reference>
<dbReference type="Pfam" id="PF02416">
    <property type="entry name" value="TatA_B_E"/>
    <property type="match status" value="1"/>
</dbReference>
<evidence type="ECO:0000256" key="3">
    <source>
        <dbReference type="ARBA" id="ARBA00022692"/>
    </source>
</evidence>
<dbReference type="GO" id="GO:0015031">
    <property type="term" value="P:protein transport"/>
    <property type="evidence" value="ECO:0007669"/>
    <property type="project" value="UniProtKB-KW"/>
</dbReference>
<protein>
    <submittedName>
        <fullName evidence="8">Sec-independent protein translocase protein TatA</fullName>
    </submittedName>
</protein>
<evidence type="ECO:0000256" key="7">
    <source>
        <dbReference type="ARBA" id="ARBA00023136"/>
    </source>
</evidence>
<evidence type="ECO:0000256" key="5">
    <source>
        <dbReference type="ARBA" id="ARBA00022989"/>
    </source>
</evidence>
<keyword evidence="5" id="KW-1133">Transmembrane helix</keyword>
<dbReference type="GO" id="GO:0016020">
    <property type="term" value="C:membrane"/>
    <property type="evidence" value="ECO:0007669"/>
    <property type="project" value="UniProtKB-ARBA"/>
</dbReference>
<organism evidence="8 9">
    <name type="scientific">Methanolobus profundi</name>
    <dbReference type="NCBI Taxonomy" id="487685"/>
    <lineage>
        <taxon>Archaea</taxon>
        <taxon>Methanobacteriati</taxon>
        <taxon>Methanobacteriota</taxon>
        <taxon>Stenosarchaea group</taxon>
        <taxon>Methanomicrobia</taxon>
        <taxon>Methanosarcinales</taxon>
        <taxon>Methanosarcinaceae</taxon>
        <taxon>Methanolobus</taxon>
    </lineage>
</organism>
<keyword evidence="9" id="KW-1185">Reference proteome</keyword>
<dbReference type="RefSeq" id="WP_091934206.1">
    <property type="nucleotide sequence ID" value="NZ_FOUJ01000001.1"/>
</dbReference>
<keyword evidence="2" id="KW-0813">Transport</keyword>
<dbReference type="PANTHER" id="PTHR42982">
    <property type="entry name" value="SEC-INDEPENDENT PROTEIN TRANSLOCASE PROTEIN TATA"/>
    <property type="match status" value="1"/>
</dbReference>
<gene>
    <name evidence="8" type="ORF">SAMN04488696_0842</name>
</gene>
<evidence type="ECO:0000256" key="6">
    <source>
        <dbReference type="ARBA" id="ARBA00023010"/>
    </source>
</evidence>
<evidence type="ECO:0000313" key="8">
    <source>
        <dbReference type="EMBL" id="SFM30301.1"/>
    </source>
</evidence>
<dbReference type="Gene3D" id="1.20.5.3310">
    <property type="match status" value="1"/>
</dbReference>
<comment type="subcellular location">
    <subcellularLocation>
        <location evidence="1">Membrane</location>
        <topology evidence="1">Single-pass membrane protein</topology>
    </subcellularLocation>
</comment>
<dbReference type="Proteomes" id="UP000198535">
    <property type="component" value="Unassembled WGS sequence"/>
</dbReference>
<evidence type="ECO:0000313" key="9">
    <source>
        <dbReference type="Proteomes" id="UP000198535"/>
    </source>
</evidence>
<dbReference type="EMBL" id="FOUJ01000001">
    <property type="protein sequence ID" value="SFM30301.1"/>
    <property type="molecule type" value="Genomic_DNA"/>
</dbReference>
<name>A0A1I4PQY0_9EURY</name>
<dbReference type="InterPro" id="IPR003369">
    <property type="entry name" value="TatA/B/E"/>
</dbReference>
<evidence type="ECO:0000256" key="2">
    <source>
        <dbReference type="ARBA" id="ARBA00022448"/>
    </source>
</evidence>
<dbReference type="PANTHER" id="PTHR42982:SF1">
    <property type="entry name" value="SEC-INDEPENDENT PROTEIN TRANSLOCASE PROTEIN TATA"/>
    <property type="match status" value="1"/>
</dbReference>
<accession>A0A1I4PQY0</accession>
<keyword evidence="3" id="KW-0812">Transmembrane</keyword>
<keyword evidence="7" id="KW-0472">Membrane</keyword>
<evidence type="ECO:0000256" key="1">
    <source>
        <dbReference type="ARBA" id="ARBA00004167"/>
    </source>
</evidence>
<evidence type="ECO:0000256" key="4">
    <source>
        <dbReference type="ARBA" id="ARBA00022927"/>
    </source>
</evidence>
<proteinExistence type="predicted"/>